<dbReference type="EMBL" id="NCSJ02000204">
    <property type="protein sequence ID" value="RFU27496.1"/>
    <property type="molecule type" value="Genomic_DNA"/>
</dbReference>
<dbReference type="PANTHER" id="PTHR48022:SF64">
    <property type="entry name" value="MAJOR FACILITATOR SUPERFAMILY (MFS) PROFILE DOMAIN-CONTAINING PROTEIN"/>
    <property type="match status" value="1"/>
</dbReference>
<dbReference type="GO" id="GO:0016020">
    <property type="term" value="C:membrane"/>
    <property type="evidence" value="ECO:0007669"/>
    <property type="project" value="UniProtKB-SubCell"/>
</dbReference>
<feature type="transmembrane region" description="Helical" evidence="8">
    <location>
        <begin position="127"/>
        <end position="150"/>
    </location>
</feature>
<evidence type="ECO:0000256" key="2">
    <source>
        <dbReference type="ARBA" id="ARBA00010992"/>
    </source>
</evidence>
<feature type="transmembrane region" description="Helical" evidence="8">
    <location>
        <begin position="418"/>
        <end position="437"/>
    </location>
</feature>
<name>A0A3E2H268_SCYLI</name>
<dbReference type="PRINTS" id="PR00171">
    <property type="entry name" value="SUGRTRNSPORT"/>
</dbReference>
<organism evidence="10 11">
    <name type="scientific">Scytalidium lignicola</name>
    <name type="common">Hyphomycete</name>
    <dbReference type="NCBI Taxonomy" id="5539"/>
    <lineage>
        <taxon>Eukaryota</taxon>
        <taxon>Fungi</taxon>
        <taxon>Dikarya</taxon>
        <taxon>Ascomycota</taxon>
        <taxon>Pezizomycotina</taxon>
        <taxon>Leotiomycetes</taxon>
        <taxon>Leotiomycetes incertae sedis</taxon>
        <taxon>Scytalidium</taxon>
    </lineage>
</organism>
<evidence type="ECO:0000256" key="7">
    <source>
        <dbReference type="RuleBase" id="RU003346"/>
    </source>
</evidence>
<dbReference type="AlphaFoldDB" id="A0A3E2H268"/>
<keyword evidence="5 8" id="KW-1133">Transmembrane helix</keyword>
<feature type="transmembrane region" description="Helical" evidence="8">
    <location>
        <begin position="162"/>
        <end position="185"/>
    </location>
</feature>
<gene>
    <name evidence="10" type="ORF">B7463_g8846</name>
</gene>
<feature type="non-terminal residue" evidence="10">
    <location>
        <position position="528"/>
    </location>
</feature>
<evidence type="ECO:0000313" key="11">
    <source>
        <dbReference type="Proteomes" id="UP000258309"/>
    </source>
</evidence>
<feature type="transmembrane region" description="Helical" evidence="8">
    <location>
        <begin position="191"/>
        <end position="214"/>
    </location>
</feature>
<dbReference type="FunFam" id="1.20.1250.20:FF:000134">
    <property type="entry name" value="MFS sugar transporter protein"/>
    <property type="match status" value="1"/>
</dbReference>
<feature type="transmembrane region" description="Helical" evidence="8">
    <location>
        <begin position="449"/>
        <end position="468"/>
    </location>
</feature>
<feature type="transmembrane region" description="Helical" evidence="8">
    <location>
        <begin position="325"/>
        <end position="342"/>
    </location>
</feature>
<keyword evidence="11" id="KW-1185">Reference proteome</keyword>
<dbReference type="NCBIfam" id="TIGR00879">
    <property type="entry name" value="SP"/>
    <property type="match status" value="1"/>
</dbReference>
<feature type="non-terminal residue" evidence="10">
    <location>
        <position position="1"/>
    </location>
</feature>
<dbReference type="Gene3D" id="1.20.1250.20">
    <property type="entry name" value="MFS general substrate transporter like domains"/>
    <property type="match status" value="1"/>
</dbReference>
<comment type="subcellular location">
    <subcellularLocation>
        <location evidence="1">Membrane</location>
        <topology evidence="1">Multi-pass membrane protein</topology>
    </subcellularLocation>
</comment>
<evidence type="ECO:0000256" key="3">
    <source>
        <dbReference type="ARBA" id="ARBA00022448"/>
    </source>
</evidence>
<protein>
    <recommendedName>
        <fullName evidence="9">Major facilitator superfamily (MFS) profile domain-containing protein</fullName>
    </recommendedName>
</protein>
<dbReference type="PANTHER" id="PTHR48022">
    <property type="entry name" value="PLASTIDIC GLUCOSE TRANSPORTER 4"/>
    <property type="match status" value="1"/>
</dbReference>
<keyword evidence="3 7" id="KW-0813">Transport</keyword>
<comment type="caution">
    <text evidence="10">The sequence shown here is derived from an EMBL/GenBank/DDBJ whole genome shotgun (WGS) entry which is preliminary data.</text>
</comment>
<keyword evidence="6 8" id="KW-0472">Membrane</keyword>
<dbReference type="Proteomes" id="UP000258309">
    <property type="component" value="Unassembled WGS sequence"/>
</dbReference>
<comment type="similarity">
    <text evidence="2 7">Belongs to the major facilitator superfamily. Sugar transporter (TC 2.A.1.1) family.</text>
</comment>
<evidence type="ECO:0000256" key="5">
    <source>
        <dbReference type="ARBA" id="ARBA00022989"/>
    </source>
</evidence>
<evidence type="ECO:0000256" key="1">
    <source>
        <dbReference type="ARBA" id="ARBA00004141"/>
    </source>
</evidence>
<dbReference type="InterPro" id="IPR003663">
    <property type="entry name" value="Sugar/inositol_transpt"/>
</dbReference>
<dbReference type="GO" id="GO:0005351">
    <property type="term" value="F:carbohydrate:proton symporter activity"/>
    <property type="evidence" value="ECO:0007669"/>
    <property type="project" value="TreeGrafter"/>
</dbReference>
<dbReference type="InterPro" id="IPR005829">
    <property type="entry name" value="Sugar_transporter_CS"/>
</dbReference>
<evidence type="ECO:0000313" key="10">
    <source>
        <dbReference type="EMBL" id="RFU27496.1"/>
    </source>
</evidence>
<dbReference type="PROSITE" id="PS50850">
    <property type="entry name" value="MFS"/>
    <property type="match status" value="1"/>
</dbReference>
<reference evidence="10 11" key="1">
    <citation type="submission" date="2018-05" db="EMBL/GenBank/DDBJ databases">
        <title>Draft genome sequence of Scytalidium lignicola DSM 105466, a ubiquitous saprotrophic fungus.</title>
        <authorList>
            <person name="Buettner E."/>
            <person name="Gebauer A.M."/>
            <person name="Hofrichter M."/>
            <person name="Liers C."/>
            <person name="Kellner H."/>
        </authorList>
    </citation>
    <scope>NUCLEOTIDE SEQUENCE [LARGE SCALE GENOMIC DNA]</scope>
    <source>
        <strain evidence="10 11">DSM 105466</strain>
    </source>
</reference>
<sequence length="528" mass="57861">MSTTVPALTVSEVLSQQDKSGLGLTPALIKLYLVLTPATLVVCATNGYDGSVLTGLQGIDRWKNQFGNPSGALLGITSAAYALGAIASTFFSSIISDRVGRRWGIFVGSIIMMIGVVLQTVSTSIGLFIGGRIVVGFGISIALAAGPVLISELAHPRHRVFFAAMYNTSFNFGAVLAAWVAYGSVSIPNSWAWRLPSLFQAAPALIQTCAIWFLDESPRWLCYKDRGGEAFAILVKHHGEGDPNHPLPIAEYHEMYVALQQEKETKHKGPRLFLQTPANRKRLFILVFLAVFNQWSGLGLISYYLTKILSSIGIEGQQEQTRLNGIVTTFSYITAVMAVIFATKVGRRVLFVGGGICMWLTLVGFTTSIAVYTEQGTVGSSRASLGFIFIFTAAYNFCFSPMVYLYSTEILPYRLRAMGLSISVFSTKASLFFNQFVNPIGLNSLGWKYYLVYVVWVAIEVLTMFFVFPETRGHSLETMPEVFGEHILDMMEDKILTNNEADLVEVGGGAKEMSKTSAHIEQVEDTGH</sequence>
<dbReference type="InterPro" id="IPR005828">
    <property type="entry name" value="MFS_sugar_transport-like"/>
</dbReference>
<evidence type="ECO:0000256" key="8">
    <source>
        <dbReference type="SAM" id="Phobius"/>
    </source>
</evidence>
<dbReference type="SUPFAM" id="SSF103473">
    <property type="entry name" value="MFS general substrate transporter"/>
    <property type="match status" value="1"/>
</dbReference>
<proteinExistence type="inferred from homology"/>
<evidence type="ECO:0000259" key="9">
    <source>
        <dbReference type="PROSITE" id="PS50850"/>
    </source>
</evidence>
<dbReference type="InterPro" id="IPR050360">
    <property type="entry name" value="MFS_Sugar_Transporters"/>
</dbReference>
<feature type="transmembrane region" description="Helical" evidence="8">
    <location>
        <begin position="349"/>
        <end position="372"/>
    </location>
</feature>
<feature type="domain" description="Major facilitator superfamily (MFS) profile" evidence="9">
    <location>
        <begin position="35"/>
        <end position="472"/>
    </location>
</feature>
<dbReference type="InterPro" id="IPR020846">
    <property type="entry name" value="MFS_dom"/>
</dbReference>
<keyword evidence="4 8" id="KW-0812">Transmembrane</keyword>
<feature type="transmembrane region" description="Helical" evidence="8">
    <location>
        <begin position="103"/>
        <end position="121"/>
    </location>
</feature>
<dbReference type="PROSITE" id="PS00216">
    <property type="entry name" value="SUGAR_TRANSPORT_1"/>
    <property type="match status" value="1"/>
</dbReference>
<feature type="transmembrane region" description="Helical" evidence="8">
    <location>
        <begin position="71"/>
        <end position="91"/>
    </location>
</feature>
<dbReference type="OrthoDB" id="6133115at2759"/>
<dbReference type="InterPro" id="IPR036259">
    <property type="entry name" value="MFS_trans_sf"/>
</dbReference>
<evidence type="ECO:0000256" key="6">
    <source>
        <dbReference type="ARBA" id="ARBA00023136"/>
    </source>
</evidence>
<feature type="transmembrane region" description="Helical" evidence="8">
    <location>
        <begin position="283"/>
        <end position="305"/>
    </location>
</feature>
<evidence type="ECO:0000256" key="4">
    <source>
        <dbReference type="ARBA" id="ARBA00022692"/>
    </source>
</evidence>
<dbReference type="Pfam" id="PF00083">
    <property type="entry name" value="Sugar_tr"/>
    <property type="match status" value="1"/>
</dbReference>
<dbReference type="OMA" id="AFGSYRI"/>
<feature type="transmembrane region" description="Helical" evidence="8">
    <location>
        <begin position="384"/>
        <end position="406"/>
    </location>
</feature>
<accession>A0A3E2H268</accession>